<protein>
    <submittedName>
        <fullName evidence="1">Nuclear transport factor 2 family protein</fullName>
    </submittedName>
</protein>
<evidence type="ECO:0000313" key="2">
    <source>
        <dbReference type="Proteomes" id="UP000586976"/>
    </source>
</evidence>
<dbReference type="Proteomes" id="UP000586976">
    <property type="component" value="Unassembled WGS sequence"/>
</dbReference>
<dbReference type="InterPro" id="IPR032710">
    <property type="entry name" value="NTF2-like_dom_sf"/>
</dbReference>
<dbReference type="AlphaFoldDB" id="A0A7W2HI16"/>
<gene>
    <name evidence="1" type="ORF">H1V43_25170</name>
</gene>
<accession>A0A7W2HI16</accession>
<dbReference type="SUPFAM" id="SSF54427">
    <property type="entry name" value="NTF2-like"/>
    <property type="match status" value="1"/>
</dbReference>
<name>A0A7W2HI16_9ACTN</name>
<sequence>MDSDRPEQALELIAPDFRFLIALPGREATGWSKDDFADYIAGRNAVDRVHEILRYSSDGDLETAYGVVKESGKAVGSFLSAAVVTPDGQMARYQSFFRTTFDLIDLPE</sequence>
<comment type="caution">
    <text evidence="1">The sequence shown here is derived from an EMBL/GenBank/DDBJ whole genome shotgun (WGS) entry which is preliminary data.</text>
</comment>
<organism evidence="1 2">
    <name type="scientific">Streptomyces himalayensis subsp. aureolus</name>
    <dbReference type="NCBI Taxonomy" id="2758039"/>
    <lineage>
        <taxon>Bacteria</taxon>
        <taxon>Bacillati</taxon>
        <taxon>Actinomycetota</taxon>
        <taxon>Actinomycetes</taxon>
        <taxon>Kitasatosporales</taxon>
        <taxon>Streptomycetaceae</taxon>
        <taxon>Streptomyces</taxon>
        <taxon>Streptomyces himalayensis</taxon>
    </lineage>
</organism>
<proteinExistence type="predicted"/>
<keyword evidence="2" id="KW-1185">Reference proteome</keyword>
<reference evidence="1 2" key="1">
    <citation type="submission" date="2020-07" db="EMBL/GenBank/DDBJ databases">
        <title>Streptomyces isolated from Indian soil.</title>
        <authorList>
            <person name="Mandal S."/>
            <person name="Maiti P.K."/>
        </authorList>
    </citation>
    <scope>NUCLEOTIDE SEQUENCE [LARGE SCALE GENOMIC DNA]</scope>
    <source>
        <strain evidence="1 2">PSKA54</strain>
    </source>
</reference>
<evidence type="ECO:0000313" key="1">
    <source>
        <dbReference type="EMBL" id="MBA4864587.1"/>
    </source>
</evidence>
<dbReference type="EMBL" id="JACEQY010000031">
    <property type="protein sequence ID" value="MBA4864587.1"/>
    <property type="molecule type" value="Genomic_DNA"/>
</dbReference>